<feature type="region of interest" description="Disordered" evidence="8">
    <location>
        <begin position="189"/>
        <end position="227"/>
    </location>
</feature>
<sequence>MNGNKIVKKNKVKVKKGKSNEPVELSNNVSFNPYRNYKPPNTSGVSKKRVARDPRFSDFSGKLNIDMFKKSYNFLNEMRNEEVKDIMAAIKINKRHGPDSVKGLSALKKIEHLNIGSIDEAKRALDRYNTEKMQLEKNEELRELKKSLIREEKEKIATTGKKPYYFPDKKVKKLYKEIQKKKIEQTMKSTAINYGPNRSIHKKLESKSRRKLPKERKRNAIPTFRDV</sequence>
<evidence type="ECO:0000256" key="8">
    <source>
        <dbReference type="SAM" id="MobiDB-lite"/>
    </source>
</evidence>
<keyword evidence="4 6" id="KW-0698">rRNA processing</keyword>
<feature type="region of interest" description="Disordered" evidence="8">
    <location>
        <begin position="1"/>
        <end position="49"/>
    </location>
</feature>
<proteinExistence type="inferred from homology"/>
<evidence type="ECO:0000256" key="1">
    <source>
        <dbReference type="ARBA" id="ARBA00004604"/>
    </source>
</evidence>
<keyword evidence="7" id="KW-0175">Coiled coil</keyword>
<dbReference type="GO" id="GO:0030686">
    <property type="term" value="C:90S preribosome"/>
    <property type="evidence" value="ECO:0007669"/>
    <property type="project" value="TreeGrafter"/>
</dbReference>
<organism evidence="9 10">
    <name type="scientific">Theileria orientalis</name>
    <dbReference type="NCBI Taxonomy" id="68886"/>
    <lineage>
        <taxon>Eukaryota</taxon>
        <taxon>Sar</taxon>
        <taxon>Alveolata</taxon>
        <taxon>Apicomplexa</taxon>
        <taxon>Aconoidasida</taxon>
        <taxon>Piroplasmida</taxon>
        <taxon>Theileriidae</taxon>
        <taxon>Theileria</taxon>
    </lineage>
</organism>
<dbReference type="AlphaFoldDB" id="A0A976QS15"/>
<accession>A0A976QS15</accession>
<evidence type="ECO:0000256" key="4">
    <source>
        <dbReference type="ARBA" id="ARBA00022552"/>
    </source>
</evidence>
<dbReference type="Proteomes" id="UP000244803">
    <property type="component" value="Chromosome 4"/>
</dbReference>
<feature type="compositionally biased region" description="Basic residues" evidence="8">
    <location>
        <begin position="208"/>
        <end position="219"/>
    </location>
</feature>
<feature type="compositionally biased region" description="Polar residues" evidence="8">
    <location>
        <begin position="25"/>
        <end position="45"/>
    </location>
</feature>
<dbReference type="EMBL" id="CP056067">
    <property type="protein sequence ID" value="UKJ90003.1"/>
    <property type="molecule type" value="Genomic_DNA"/>
</dbReference>
<protein>
    <recommendedName>
        <fullName evidence="6">rRNA biogenesis protein RRP36</fullName>
    </recommendedName>
</protein>
<dbReference type="PANTHER" id="PTHR21738:SF0">
    <property type="entry name" value="RIBOSOMAL RNA PROCESSING PROTEIN 36 HOMOLOG"/>
    <property type="match status" value="1"/>
</dbReference>
<dbReference type="OrthoDB" id="448446at2759"/>
<name>A0A976QS15_THEOR</name>
<evidence type="ECO:0000256" key="3">
    <source>
        <dbReference type="ARBA" id="ARBA00022517"/>
    </source>
</evidence>
<dbReference type="GO" id="GO:0000462">
    <property type="term" value="P:maturation of SSU-rRNA from tricistronic rRNA transcript (SSU-rRNA, 5.8S rRNA, LSU-rRNA)"/>
    <property type="evidence" value="ECO:0007669"/>
    <property type="project" value="TreeGrafter"/>
</dbReference>
<feature type="compositionally biased region" description="Basic residues" evidence="8">
    <location>
        <begin position="1"/>
        <end position="17"/>
    </location>
</feature>
<reference evidence="9" key="1">
    <citation type="submission" date="2022-07" db="EMBL/GenBank/DDBJ databases">
        <title>Evaluation of T. orientalis genome assembly methods using nanopore sequencing and analysis of variation between genomes.</title>
        <authorList>
            <person name="Yam J."/>
            <person name="Micallef M.L."/>
            <person name="Liu M."/>
            <person name="Djordjevic S.P."/>
            <person name="Bogema D.R."/>
            <person name="Jenkins C."/>
        </authorList>
    </citation>
    <scope>NUCLEOTIDE SEQUENCE</scope>
    <source>
        <strain evidence="9">Fish Creek</strain>
    </source>
</reference>
<feature type="coiled-coil region" evidence="7">
    <location>
        <begin position="118"/>
        <end position="154"/>
    </location>
</feature>
<dbReference type="GO" id="GO:0005730">
    <property type="term" value="C:nucleolus"/>
    <property type="evidence" value="ECO:0007669"/>
    <property type="project" value="UniProtKB-SubCell"/>
</dbReference>
<comment type="similarity">
    <text evidence="2 6">Belongs to the RRP36 family.</text>
</comment>
<dbReference type="InterPro" id="IPR009292">
    <property type="entry name" value="RRP36"/>
</dbReference>
<evidence type="ECO:0000313" key="10">
    <source>
        <dbReference type="Proteomes" id="UP000244803"/>
    </source>
</evidence>
<evidence type="ECO:0000313" key="9">
    <source>
        <dbReference type="EMBL" id="UKJ90003.1"/>
    </source>
</evidence>
<comment type="subcellular location">
    <subcellularLocation>
        <location evidence="1 6">Nucleus</location>
        <location evidence="1 6">Nucleolus</location>
    </subcellularLocation>
</comment>
<keyword evidence="3 6" id="KW-0690">Ribosome biogenesis</keyword>
<evidence type="ECO:0000256" key="6">
    <source>
        <dbReference type="RuleBase" id="RU368027"/>
    </source>
</evidence>
<keyword evidence="6" id="KW-0687">Ribonucleoprotein</keyword>
<evidence type="ECO:0000256" key="2">
    <source>
        <dbReference type="ARBA" id="ARBA00009418"/>
    </source>
</evidence>
<evidence type="ECO:0000256" key="7">
    <source>
        <dbReference type="SAM" id="Coils"/>
    </source>
</evidence>
<gene>
    <name evidence="9" type="ORF">MACJ_003261</name>
</gene>
<dbReference type="Pfam" id="PF06102">
    <property type="entry name" value="RRP36"/>
    <property type="match status" value="1"/>
</dbReference>
<comment type="function">
    <text evidence="6">Component of the 90S pre-ribosome involved in the maturation of rRNAs. Required for early cleavages of the pre-RNAs in the 40S ribosomal subunit maturation pathway.</text>
</comment>
<evidence type="ECO:0000256" key="5">
    <source>
        <dbReference type="ARBA" id="ARBA00023242"/>
    </source>
</evidence>
<keyword evidence="5 6" id="KW-0539">Nucleus</keyword>
<comment type="subunit">
    <text evidence="6">Associates with 90S and pre-40S pre-ribosomal particles.</text>
</comment>
<dbReference type="PANTHER" id="PTHR21738">
    <property type="entry name" value="RIBOSOMAL RNA PROCESSING PROTEIN 36 HOMOLOG"/>
    <property type="match status" value="1"/>
</dbReference>